<reference evidence="3" key="1">
    <citation type="journal article" date="2017" name="Genome Biol.">
        <title>Comparative genomics reveals high biological diversity and specific adaptations in the industrially and medically important fungal genus Aspergillus.</title>
        <authorList>
            <person name="de Vries R.P."/>
            <person name="Riley R."/>
            <person name="Wiebenga A."/>
            <person name="Aguilar-Osorio G."/>
            <person name="Amillis S."/>
            <person name="Uchima C.A."/>
            <person name="Anderluh G."/>
            <person name="Asadollahi M."/>
            <person name="Askin M."/>
            <person name="Barry K."/>
            <person name="Battaglia E."/>
            <person name="Bayram O."/>
            <person name="Benocci T."/>
            <person name="Braus-Stromeyer S.A."/>
            <person name="Caldana C."/>
            <person name="Canovas D."/>
            <person name="Cerqueira G.C."/>
            <person name="Chen F."/>
            <person name="Chen W."/>
            <person name="Choi C."/>
            <person name="Clum A."/>
            <person name="Dos Santos R.A."/>
            <person name="Damasio A.R."/>
            <person name="Diallinas G."/>
            <person name="Emri T."/>
            <person name="Fekete E."/>
            <person name="Flipphi M."/>
            <person name="Freyberg S."/>
            <person name="Gallo A."/>
            <person name="Gournas C."/>
            <person name="Habgood R."/>
            <person name="Hainaut M."/>
            <person name="Harispe M.L."/>
            <person name="Henrissat B."/>
            <person name="Hilden K.S."/>
            <person name="Hope R."/>
            <person name="Hossain A."/>
            <person name="Karabika E."/>
            <person name="Karaffa L."/>
            <person name="Karanyi Z."/>
            <person name="Krasevec N."/>
            <person name="Kuo A."/>
            <person name="Kusch H."/>
            <person name="LaButti K."/>
            <person name="Lagendijk E.L."/>
            <person name="Lapidus A."/>
            <person name="Levasseur A."/>
            <person name="Lindquist E."/>
            <person name="Lipzen A."/>
            <person name="Logrieco A.F."/>
            <person name="MacCabe A."/>
            <person name="Maekelae M.R."/>
            <person name="Malavazi I."/>
            <person name="Melin P."/>
            <person name="Meyer V."/>
            <person name="Mielnichuk N."/>
            <person name="Miskei M."/>
            <person name="Molnar A.P."/>
            <person name="Mule G."/>
            <person name="Ngan C.Y."/>
            <person name="Orejas M."/>
            <person name="Orosz E."/>
            <person name="Ouedraogo J.P."/>
            <person name="Overkamp K.M."/>
            <person name="Park H.-S."/>
            <person name="Perrone G."/>
            <person name="Piumi F."/>
            <person name="Punt P.J."/>
            <person name="Ram A.F."/>
            <person name="Ramon A."/>
            <person name="Rauscher S."/>
            <person name="Record E."/>
            <person name="Riano-Pachon D.M."/>
            <person name="Robert V."/>
            <person name="Roehrig J."/>
            <person name="Ruller R."/>
            <person name="Salamov A."/>
            <person name="Salih N.S."/>
            <person name="Samson R.A."/>
            <person name="Sandor E."/>
            <person name="Sanguinetti M."/>
            <person name="Schuetze T."/>
            <person name="Sepcic K."/>
            <person name="Shelest E."/>
            <person name="Sherlock G."/>
            <person name="Sophianopoulou V."/>
            <person name="Squina F.M."/>
            <person name="Sun H."/>
            <person name="Susca A."/>
            <person name="Todd R.B."/>
            <person name="Tsang A."/>
            <person name="Unkles S.E."/>
            <person name="van de Wiele N."/>
            <person name="van Rossen-Uffink D."/>
            <person name="Oliveira J.V."/>
            <person name="Vesth T.C."/>
            <person name="Visser J."/>
            <person name="Yu J.-H."/>
            <person name="Zhou M."/>
            <person name="Andersen M.R."/>
            <person name="Archer D.B."/>
            <person name="Baker S.E."/>
            <person name="Benoit I."/>
            <person name="Brakhage A.A."/>
            <person name="Braus G.H."/>
            <person name="Fischer R."/>
            <person name="Frisvad J.C."/>
            <person name="Goldman G.H."/>
            <person name="Houbraken J."/>
            <person name="Oakley B."/>
            <person name="Pocsi I."/>
            <person name="Scazzocchio C."/>
            <person name="Seiboth B."/>
            <person name="vanKuyk P.A."/>
            <person name="Wortman J."/>
            <person name="Dyer P.S."/>
            <person name="Grigoriev I.V."/>
        </authorList>
    </citation>
    <scope>NUCLEOTIDE SEQUENCE [LARGE SCALE GENOMIC DNA]</scope>
    <source>
        <strain evidence="3">ITEM 5010</strain>
    </source>
</reference>
<organism evidence="2 3">
    <name type="scientific">Aspergillus carbonarius (strain ITEM 5010)</name>
    <dbReference type="NCBI Taxonomy" id="602072"/>
    <lineage>
        <taxon>Eukaryota</taxon>
        <taxon>Fungi</taxon>
        <taxon>Dikarya</taxon>
        <taxon>Ascomycota</taxon>
        <taxon>Pezizomycotina</taxon>
        <taxon>Eurotiomycetes</taxon>
        <taxon>Eurotiomycetidae</taxon>
        <taxon>Eurotiales</taxon>
        <taxon>Aspergillaceae</taxon>
        <taxon>Aspergillus</taxon>
        <taxon>Aspergillus subgen. Circumdati</taxon>
    </lineage>
</organism>
<feature type="region of interest" description="Disordered" evidence="1">
    <location>
        <begin position="1"/>
        <end position="55"/>
    </location>
</feature>
<accession>A0A1R3S2P5</accession>
<feature type="compositionally biased region" description="Basic residues" evidence="1">
    <location>
        <begin position="30"/>
        <end position="39"/>
    </location>
</feature>
<protein>
    <submittedName>
        <fullName evidence="2">Uncharacterized protein</fullName>
    </submittedName>
</protein>
<dbReference type="EMBL" id="KV907493">
    <property type="protein sequence ID" value="OOG01009.1"/>
    <property type="molecule type" value="Genomic_DNA"/>
</dbReference>
<dbReference type="VEuPathDB" id="FungiDB:ASPCADRAFT_202864"/>
<dbReference type="Proteomes" id="UP000188318">
    <property type="component" value="Unassembled WGS sequence"/>
</dbReference>
<feature type="compositionally biased region" description="Basic and acidic residues" evidence="1">
    <location>
        <begin position="20"/>
        <end position="29"/>
    </location>
</feature>
<evidence type="ECO:0000256" key="1">
    <source>
        <dbReference type="SAM" id="MobiDB-lite"/>
    </source>
</evidence>
<name>A0A1R3S2P5_ASPC5</name>
<gene>
    <name evidence="2" type="ORF">ASPCADRAFT_202864</name>
</gene>
<evidence type="ECO:0000313" key="3">
    <source>
        <dbReference type="Proteomes" id="UP000188318"/>
    </source>
</evidence>
<feature type="compositionally biased region" description="Polar residues" evidence="1">
    <location>
        <begin position="1"/>
        <end position="11"/>
    </location>
</feature>
<dbReference type="AlphaFoldDB" id="A0A1R3S2P5"/>
<keyword evidence="3" id="KW-1185">Reference proteome</keyword>
<sequence>MKPISTNQTPGCLQPGNLETESRPRETKPLRRTLRRSRTVYRQFPRRSRDGQSER</sequence>
<proteinExistence type="predicted"/>
<evidence type="ECO:0000313" key="2">
    <source>
        <dbReference type="EMBL" id="OOG01009.1"/>
    </source>
</evidence>